<dbReference type="Proteomes" id="UP000030764">
    <property type="component" value="Unassembled WGS sequence"/>
</dbReference>
<keyword evidence="3" id="KW-1185">Reference proteome</keyword>
<organism evidence="2 3">
    <name type="scientific">Trichuris suis</name>
    <name type="common">pig whipworm</name>
    <dbReference type="NCBI Taxonomy" id="68888"/>
    <lineage>
        <taxon>Eukaryota</taxon>
        <taxon>Metazoa</taxon>
        <taxon>Ecdysozoa</taxon>
        <taxon>Nematoda</taxon>
        <taxon>Enoplea</taxon>
        <taxon>Dorylaimia</taxon>
        <taxon>Trichinellida</taxon>
        <taxon>Trichuridae</taxon>
        <taxon>Trichuris</taxon>
    </lineage>
</organism>
<name>A0A085M2Y3_9BILA</name>
<sequence length="73" mass="8481">MAEESSALWANLTGHHCRCDREKIRLSTTTTNNKIDSPTSPMGINPRREGWRRQVPPVLIRRWRKSVYDFANA</sequence>
<evidence type="ECO:0000256" key="1">
    <source>
        <dbReference type="SAM" id="MobiDB-lite"/>
    </source>
</evidence>
<feature type="region of interest" description="Disordered" evidence="1">
    <location>
        <begin position="28"/>
        <end position="50"/>
    </location>
</feature>
<evidence type="ECO:0000313" key="3">
    <source>
        <dbReference type="Proteomes" id="UP000030764"/>
    </source>
</evidence>
<gene>
    <name evidence="2" type="ORF">M513_07458</name>
</gene>
<proteinExistence type="predicted"/>
<dbReference type="AlphaFoldDB" id="A0A085M2Y3"/>
<evidence type="ECO:0000313" key="2">
    <source>
        <dbReference type="EMBL" id="KFD51579.1"/>
    </source>
</evidence>
<feature type="compositionally biased region" description="Polar residues" evidence="1">
    <location>
        <begin position="28"/>
        <end position="42"/>
    </location>
</feature>
<protein>
    <submittedName>
        <fullName evidence="2">Uncharacterized protein</fullName>
    </submittedName>
</protein>
<dbReference type="EMBL" id="KL363237">
    <property type="protein sequence ID" value="KFD51579.1"/>
    <property type="molecule type" value="Genomic_DNA"/>
</dbReference>
<accession>A0A085M2Y3</accession>
<reference evidence="2 3" key="1">
    <citation type="journal article" date="2014" name="Nat. Genet.">
        <title>Genome and transcriptome of the porcine whipworm Trichuris suis.</title>
        <authorList>
            <person name="Jex A.R."/>
            <person name="Nejsum P."/>
            <person name="Schwarz E.M."/>
            <person name="Hu L."/>
            <person name="Young N.D."/>
            <person name="Hall R.S."/>
            <person name="Korhonen P.K."/>
            <person name="Liao S."/>
            <person name="Thamsborg S."/>
            <person name="Xia J."/>
            <person name="Xu P."/>
            <person name="Wang S."/>
            <person name="Scheerlinck J.P."/>
            <person name="Hofmann A."/>
            <person name="Sternberg P.W."/>
            <person name="Wang J."/>
            <person name="Gasser R.B."/>
        </authorList>
    </citation>
    <scope>NUCLEOTIDE SEQUENCE [LARGE SCALE GENOMIC DNA]</scope>
    <source>
        <strain evidence="2">DCEP-RM93M</strain>
    </source>
</reference>